<protein>
    <submittedName>
        <fullName evidence="1">Uncharacterized protein</fullName>
    </submittedName>
</protein>
<accession>A0ACC2GPQ9</accession>
<evidence type="ECO:0000313" key="2">
    <source>
        <dbReference type="Proteomes" id="UP001157502"/>
    </source>
</evidence>
<evidence type="ECO:0000313" key="1">
    <source>
        <dbReference type="EMBL" id="KAJ8005683.1"/>
    </source>
</evidence>
<proteinExistence type="predicted"/>
<sequence length="425" mass="47983">MSKDATILSLGDDIPQIMCSSHQPSPQPLAKPLRQDLLKILDPSRKKLASLEAQRIAGVLDNCITKLEMVALLPVVLPRLGKLSLGLDAELDRVLQEHHCLAEKLGSLEQKPVEEGEAVRREEEELRRAIQGSLRKTLRLLTANAAAAHALRSEAEARLPGASEGVQGLIGGLQELRGVLLEKLLTSPGEEQERTLYMQEVSLRHGNNMKIVATLETEVIAAVKDKDAEIFKKQEVVRKLKDSLEQMKTMSEDFLLRTQQDAVKQSQSDAKASEGKRVSLLQEANKLRLQLNNLIAENREGETALRKKKYKVETEIENWIQKYDADMGEKQRELEELTEVYTEEKEELRELEEAYAVLEQEFSQIQEERRAGEERREEEQMELVKQVHACTLIQALWRGHSVRKAMRGKGKKGKKGNKGKGKKGK</sequence>
<dbReference type="EMBL" id="CM055737">
    <property type="protein sequence ID" value="KAJ8005683.1"/>
    <property type="molecule type" value="Genomic_DNA"/>
</dbReference>
<reference evidence="1" key="1">
    <citation type="submission" date="2021-05" db="EMBL/GenBank/DDBJ databases">
        <authorList>
            <person name="Pan Q."/>
            <person name="Jouanno E."/>
            <person name="Zahm M."/>
            <person name="Klopp C."/>
            <person name="Cabau C."/>
            <person name="Louis A."/>
            <person name="Berthelot C."/>
            <person name="Parey E."/>
            <person name="Roest Crollius H."/>
            <person name="Montfort J."/>
            <person name="Robinson-Rechavi M."/>
            <person name="Bouchez O."/>
            <person name="Lampietro C."/>
            <person name="Lopez Roques C."/>
            <person name="Donnadieu C."/>
            <person name="Postlethwait J."/>
            <person name="Bobe J."/>
            <person name="Dillon D."/>
            <person name="Chandos A."/>
            <person name="von Hippel F."/>
            <person name="Guiguen Y."/>
        </authorList>
    </citation>
    <scope>NUCLEOTIDE SEQUENCE</scope>
    <source>
        <strain evidence="1">YG-Jan2019</strain>
    </source>
</reference>
<name>A0ACC2GPQ9_DALPE</name>
<keyword evidence="2" id="KW-1185">Reference proteome</keyword>
<comment type="caution">
    <text evidence="1">The sequence shown here is derived from an EMBL/GenBank/DDBJ whole genome shotgun (WGS) entry which is preliminary data.</text>
</comment>
<gene>
    <name evidence="1" type="ORF">DPEC_G00120470</name>
</gene>
<organism evidence="1 2">
    <name type="scientific">Dallia pectoralis</name>
    <name type="common">Alaska blackfish</name>
    <dbReference type="NCBI Taxonomy" id="75939"/>
    <lineage>
        <taxon>Eukaryota</taxon>
        <taxon>Metazoa</taxon>
        <taxon>Chordata</taxon>
        <taxon>Craniata</taxon>
        <taxon>Vertebrata</taxon>
        <taxon>Euteleostomi</taxon>
        <taxon>Actinopterygii</taxon>
        <taxon>Neopterygii</taxon>
        <taxon>Teleostei</taxon>
        <taxon>Protacanthopterygii</taxon>
        <taxon>Esociformes</taxon>
        <taxon>Umbridae</taxon>
        <taxon>Dallia</taxon>
    </lineage>
</organism>
<dbReference type="Proteomes" id="UP001157502">
    <property type="component" value="Chromosome 10"/>
</dbReference>